<name>A0A9X3Z2K4_9BACL</name>
<dbReference type="RefSeq" id="WP_044899106.1">
    <property type="nucleotide sequence ID" value="NZ_JAPYYP010000004.1"/>
</dbReference>
<gene>
    <name evidence="1" type="ORF">O3V59_05820</name>
</gene>
<organism evidence="1 2">
    <name type="scientific">Brevibacillus thermoruber</name>
    <dbReference type="NCBI Taxonomy" id="33942"/>
    <lineage>
        <taxon>Bacteria</taxon>
        <taxon>Bacillati</taxon>
        <taxon>Bacillota</taxon>
        <taxon>Bacilli</taxon>
        <taxon>Bacillales</taxon>
        <taxon>Paenibacillaceae</taxon>
        <taxon>Brevibacillus</taxon>
    </lineage>
</organism>
<evidence type="ECO:0000313" key="2">
    <source>
        <dbReference type="Proteomes" id="UP001151071"/>
    </source>
</evidence>
<comment type="caution">
    <text evidence="1">The sequence shown here is derived from an EMBL/GenBank/DDBJ whole genome shotgun (WGS) entry which is preliminary data.</text>
</comment>
<accession>A0A9X3Z2K4</accession>
<dbReference type="Proteomes" id="UP001151071">
    <property type="component" value="Unassembled WGS sequence"/>
</dbReference>
<sequence length="398" mass="46142">MSDSIITEVQIENALNYMDRYIQKKHLLKIINKWKIKNRTRNRDMFDDIIRAVQFNLIPLDEFRSWLSQNQIDGNNYHFIYDVDFLGLKETDLEKLTENQNIYTINILDINKDNLEGIALVHVFKLENRYVLSFLAKGQISKKKLVGDGTIKVETENIVYPAFVEFDFNNNNVIVVLNPTANLVHVNGIQLGKYNDFSPIADEFLKETRKRIGTFYVKKPRWITYALHSLAEEATYHNNPEVESRSIQAQEIIEDFARQLLEQNDITDVALIDSFAAEIQSAFVMILQEQFQVITSDSSIGVFLQKTDQARTTIELEGKGQNLNIGTPGRIARQCRQDSDLKILGIDIKMPDENRYRFKIEDGKDHILIRPNNNFTEEEVVQYVLSKLHKHKATALLK</sequence>
<dbReference type="EMBL" id="JAPYYP010000004">
    <property type="protein sequence ID" value="MDA5107867.1"/>
    <property type="molecule type" value="Genomic_DNA"/>
</dbReference>
<proteinExistence type="predicted"/>
<reference evidence="1" key="1">
    <citation type="submission" date="2022-12" db="EMBL/GenBank/DDBJ databases">
        <title>Draft genome sequence of the thermophilic strain Brevibacillus thermoruber HT42, isolated from Los Humeros, Puebla, Mexico, with biotechnological potential.</title>
        <authorList>
            <person name="Lara Sanchez J."/>
            <person name="Solis Palacios R."/>
            <person name="Bustos Baena A.S."/>
            <person name="Ruz Baez A.E."/>
            <person name="Espinosa Luna G."/>
            <person name="Oliart Ros R.M."/>
        </authorList>
    </citation>
    <scope>NUCLEOTIDE SEQUENCE</scope>
    <source>
        <strain evidence="1">HT42</strain>
    </source>
</reference>
<protein>
    <submittedName>
        <fullName evidence="1">Uncharacterized protein</fullName>
    </submittedName>
</protein>
<keyword evidence="2" id="KW-1185">Reference proteome</keyword>
<evidence type="ECO:0000313" key="1">
    <source>
        <dbReference type="EMBL" id="MDA5107867.1"/>
    </source>
</evidence>
<dbReference type="AlphaFoldDB" id="A0A9X3Z2K4"/>